<evidence type="ECO:0000259" key="2">
    <source>
        <dbReference type="Pfam" id="PF10536"/>
    </source>
</evidence>
<keyword evidence="1" id="KW-0175">Coiled coil</keyword>
<name>A0AAV5JLC1_9ROSI</name>
<proteinExistence type="predicted"/>
<dbReference type="Pfam" id="PF10536">
    <property type="entry name" value="PMD"/>
    <property type="match status" value="1"/>
</dbReference>
<evidence type="ECO:0000256" key="1">
    <source>
        <dbReference type="SAM" id="Coils"/>
    </source>
</evidence>
<comment type="caution">
    <text evidence="3">The sequence shown here is derived from an EMBL/GenBank/DDBJ whole genome shotgun (WGS) entry which is preliminary data.</text>
</comment>
<evidence type="ECO:0000313" key="4">
    <source>
        <dbReference type="Proteomes" id="UP001054252"/>
    </source>
</evidence>
<protein>
    <recommendedName>
        <fullName evidence="2">Aminotransferase-like plant mobile domain-containing protein</fullName>
    </recommendedName>
</protein>
<sequence length="686" mass="76691">MSGLSGLCPVAPTAEQPSLAKIISMAHNREEQSMPTGSTPMACPKAIHCLRSPPPDLVKLFQDQNLQDDMNRILQKQKPCHSNQTFVPHKKSQILGPYFVSHPPASLASIYPQPKEHLLPFQVKPDWNKWIGSFGAWPVWRKSEWTDWINRLNLLLVKFGGMQACLNLYNSPNADSPWTSRSLTGLPCTGEEISALLTLPPSVEYNAELKPSYPAFVRSAYDKSPTKEFIPLAVALAHGKQMALGPFLLAHLYRSCQDITAHPLVISGGPLWVLQLWLYSYFPALALVSSAVPARDLLTYGFIFKNAVENKRSFEECLKFFAFLSVERPDVDFVVFLGRSHGPSWYRADVRSPDFRASCPDKENTPTPVASPARHVHVDDIEVVLLVAADVPMIDDDLENELLAQLDMLMDTPAKSGSATDSQGKAVAEEVNFDINLPTQEQISFAIMTMQELLGGDPSYFCKVPDQPAAFEAAQILSRAPQLSSTQQKFWADFTSIYTHFSKRLWVLESKVVAADSVKKSVADSTAVVLKKKEEFLAAKEAHIMQVTHVQGQKEEISNLEAKLSELRNQVPLAEQSEKNLAEQRNKLHMDIPPTHFFEKIGDQAWDFVFLFLFLNPEIPSLCAGNSRSALLCLPRWLLLIVGDFWAYFLISRELPLEFSAECRRPLPPCSSGSCWKILVPDRSVS</sequence>
<feature type="coiled-coil region" evidence="1">
    <location>
        <begin position="550"/>
        <end position="584"/>
    </location>
</feature>
<organism evidence="3 4">
    <name type="scientific">Rubroshorea leprosula</name>
    <dbReference type="NCBI Taxonomy" id="152421"/>
    <lineage>
        <taxon>Eukaryota</taxon>
        <taxon>Viridiplantae</taxon>
        <taxon>Streptophyta</taxon>
        <taxon>Embryophyta</taxon>
        <taxon>Tracheophyta</taxon>
        <taxon>Spermatophyta</taxon>
        <taxon>Magnoliopsida</taxon>
        <taxon>eudicotyledons</taxon>
        <taxon>Gunneridae</taxon>
        <taxon>Pentapetalae</taxon>
        <taxon>rosids</taxon>
        <taxon>malvids</taxon>
        <taxon>Malvales</taxon>
        <taxon>Dipterocarpaceae</taxon>
        <taxon>Rubroshorea</taxon>
    </lineage>
</organism>
<dbReference type="AlphaFoldDB" id="A0AAV5JLC1"/>
<dbReference type="EMBL" id="BPVZ01000036">
    <property type="protein sequence ID" value="GKV12332.1"/>
    <property type="molecule type" value="Genomic_DNA"/>
</dbReference>
<accession>A0AAV5JLC1</accession>
<dbReference type="InterPro" id="IPR019557">
    <property type="entry name" value="AminoTfrase-like_pln_mobile"/>
</dbReference>
<gene>
    <name evidence="3" type="ORF">SLEP1_g23489</name>
</gene>
<evidence type="ECO:0000313" key="3">
    <source>
        <dbReference type="EMBL" id="GKV12332.1"/>
    </source>
</evidence>
<feature type="domain" description="Aminotransferase-like plant mobile" evidence="2">
    <location>
        <begin position="226"/>
        <end position="286"/>
    </location>
</feature>
<dbReference type="Proteomes" id="UP001054252">
    <property type="component" value="Unassembled WGS sequence"/>
</dbReference>
<keyword evidence="4" id="KW-1185">Reference proteome</keyword>
<reference evidence="3 4" key="1">
    <citation type="journal article" date="2021" name="Commun. Biol.">
        <title>The genome of Shorea leprosula (Dipterocarpaceae) highlights the ecological relevance of drought in aseasonal tropical rainforests.</title>
        <authorList>
            <person name="Ng K.K.S."/>
            <person name="Kobayashi M.J."/>
            <person name="Fawcett J.A."/>
            <person name="Hatakeyama M."/>
            <person name="Paape T."/>
            <person name="Ng C.H."/>
            <person name="Ang C.C."/>
            <person name="Tnah L.H."/>
            <person name="Lee C.T."/>
            <person name="Nishiyama T."/>
            <person name="Sese J."/>
            <person name="O'Brien M.J."/>
            <person name="Copetti D."/>
            <person name="Mohd Noor M.I."/>
            <person name="Ong R.C."/>
            <person name="Putra M."/>
            <person name="Sireger I.Z."/>
            <person name="Indrioko S."/>
            <person name="Kosugi Y."/>
            <person name="Izuno A."/>
            <person name="Isagi Y."/>
            <person name="Lee S.L."/>
            <person name="Shimizu K.K."/>
        </authorList>
    </citation>
    <scope>NUCLEOTIDE SEQUENCE [LARGE SCALE GENOMIC DNA]</scope>
    <source>
        <strain evidence="3">214</strain>
    </source>
</reference>